<organism evidence="7 8">
    <name type="scientific">Natronospira bacteriovora</name>
    <dbReference type="NCBI Taxonomy" id="3069753"/>
    <lineage>
        <taxon>Bacteria</taxon>
        <taxon>Pseudomonadati</taxon>
        <taxon>Pseudomonadota</taxon>
        <taxon>Gammaproteobacteria</taxon>
        <taxon>Natronospirales</taxon>
        <taxon>Natronospiraceae</taxon>
        <taxon>Natronospira</taxon>
    </lineage>
</organism>
<evidence type="ECO:0000313" key="7">
    <source>
        <dbReference type="EMBL" id="MDQ2069965.1"/>
    </source>
</evidence>
<comment type="cofactor">
    <cofactor evidence="5">
        <name>Mg(2+)</name>
        <dbReference type="ChEBI" id="CHEBI:18420"/>
    </cofactor>
    <text evidence="5">Binds 1 Mg(2+) ion per subunit.</text>
</comment>
<keyword evidence="8" id="KW-1185">Reference proteome</keyword>
<dbReference type="PANTHER" id="PTHR48073">
    <property type="entry name" value="O-SUCCINYLBENZOATE SYNTHASE-RELATED"/>
    <property type="match status" value="1"/>
</dbReference>
<reference evidence="7 8" key="1">
    <citation type="submission" date="2023-08" db="EMBL/GenBank/DDBJ databases">
        <title>Whole-genome sequencing of halo(alkali)philic microorganisms from hypersaline lakes.</title>
        <authorList>
            <person name="Sorokin D.Y."/>
            <person name="Abbas B."/>
            <person name="Merkel A.Y."/>
        </authorList>
    </citation>
    <scope>NUCLEOTIDE SEQUENCE [LARGE SCALE GENOMIC DNA]</scope>
    <source>
        <strain evidence="7 8">AB-CW4</strain>
    </source>
</reference>
<evidence type="ECO:0000256" key="5">
    <source>
        <dbReference type="RuleBase" id="RU366006"/>
    </source>
</evidence>
<dbReference type="SFLD" id="SFLDG00180">
    <property type="entry name" value="muconate_cycloisomerase"/>
    <property type="match status" value="1"/>
</dbReference>
<dbReference type="InterPro" id="IPR013342">
    <property type="entry name" value="Mandelate_racemase_C"/>
</dbReference>
<protein>
    <recommendedName>
        <fullName evidence="5">Dipeptide epimerase</fullName>
        <ecNumber evidence="5">5.1.1.-</ecNumber>
    </recommendedName>
</protein>
<comment type="caution">
    <text evidence="7">The sequence shown here is derived from an EMBL/GenBank/DDBJ whole genome shotgun (WGS) entry which is preliminary data.</text>
</comment>
<proteinExistence type="inferred from homology"/>
<dbReference type="Gene3D" id="3.30.390.10">
    <property type="entry name" value="Enolase-like, N-terminal domain"/>
    <property type="match status" value="1"/>
</dbReference>
<dbReference type="SUPFAM" id="SSF51604">
    <property type="entry name" value="Enolase C-terminal domain-like"/>
    <property type="match status" value="1"/>
</dbReference>
<dbReference type="InterPro" id="IPR036849">
    <property type="entry name" value="Enolase-like_C_sf"/>
</dbReference>
<feature type="domain" description="Mandelate racemase/muconate lactonizing enzyme C-terminal" evidence="6">
    <location>
        <begin position="141"/>
        <end position="239"/>
    </location>
</feature>
<dbReference type="Proteomes" id="UP001239019">
    <property type="component" value="Unassembled WGS sequence"/>
</dbReference>
<dbReference type="InterPro" id="IPR013341">
    <property type="entry name" value="Mandelate_racemase_N_dom"/>
</dbReference>
<evidence type="ECO:0000256" key="4">
    <source>
        <dbReference type="ARBA" id="ARBA00023235"/>
    </source>
</evidence>
<keyword evidence="2 5" id="KW-0479">Metal-binding</keyword>
<dbReference type="PANTHER" id="PTHR48073:SF2">
    <property type="entry name" value="O-SUCCINYLBENZOATE SYNTHASE"/>
    <property type="match status" value="1"/>
</dbReference>
<dbReference type="InterPro" id="IPR029017">
    <property type="entry name" value="Enolase-like_N"/>
</dbReference>
<dbReference type="SFLD" id="SFLDS00001">
    <property type="entry name" value="Enolase"/>
    <property type="match status" value="1"/>
</dbReference>
<dbReference type="Pfam" id="PF13378">
    <property type="entry name" value="MR_MLE_C"/>
    <property type="match status" value="1"/>
</dbReference>
<gene>
    <name evidence="7" type="ORF">RBH19_08770</name>
</gene>
<dbReference type="PROSITE" id="PS00909">
    <property type="entry name" value="MR_MLE_2"/>
    <property type="match status" value="1"/>
</dbReference>
<keyword evidence="4 5" id="KW-0413">Isomerase</keyword>
<evidence type="ECO:0000313" key="8">
    <source>
        <dbReference type="Proteomes" id="UP001239019"/>
    </source>
</evidence>
<dbReference type="InterPro" id="IPR029065">
    <property type="entry name" value="Enolase_C-like"/>
</dbReference>
<evidence type="ECO:0000256" key="2">
    <source>
        <dbReference type="ARBA" id="ARBA00022723"/>
    </source>
</evidence>
<name>A0ABU0W7F6_9GAMM</name>
<evidence type="ECO:0000256" key="3">
    <source>
        <dbReference type="ARBA" id="ARBA00022842"/>
    </source>
</evidence>
<evidence type="ECO:0000259" key="6">
    <source>
        <dbReference type="SMART" id="SM00922"/>
    </source>
</evidence>
<dbReference type="RefSeq" id="WP_306728465.1">
    <property type="nucleotide sequence ID" value="NZ_JAVDDT010000005.1"/>
</dbReference>
<keyword evidence="3 5" id="KW-0460">Magnesium</keyword>
<dbReference type="SUPFAM" id="SSF54826">
    <property type="entry name" value="Enolase N-terminal domain-like"/>
    <property type="match status" value="1"/>
</dbReference>
<dbReference type="CDD" id="cd03319">
    <property type="entry name" value="L-Ala-DL-Glu_epimerase"/>
    <property type="match status" value="1"/>
</dbReference>
<accession>A0ABU0W7F6</accession>
<dbReference type="SMART" id="SM00922">
    <property type="entry name" value="MR_MLE"/>
    <property type="match status" value="1"/>
</dbReference>
<comment type="similarity">
    <text evidence="1 5">Belongs to the mandelate racemase/muconate lactonizing enzyme family.</text>
</comment>
<dbReference type="Pfam" id="PF02746">
    <property type="entry name" value="MR_MLE_N"/>
    <property type="match status" value="1"/>
</dbReference>
<dbReference type="InterPro" id="IPR034603">
    <property type="entry name" value="Dipeptide_epimerase"/>
</dbReference>
<evidence type="ECO:0000256" key="1">
    <source>
        <dbReference type="ARBA" id="ARBA00008031"/>
    </source>
</evidence>
<dbReference type="EMBL" id="JAVDDT010000005">
    <property type="protein sequence ID" value="MDQ2069965.1"/>
    <property type="molecule type" value="Genomic_DNA"/>
</dbReference>
<sequence length="354" mass="38738">MRILRIETWREDIPLSRPYEIAFRRTEAVGNCFVRIIPSSGSPGLGCAAPEHHVTGETLDDCEAALDPGSLDWLINQDVRELPRLLRQLDGHLPDTPAARAALDMALHDVLSRQLDIPLAAMLGQCHESLPTSITIGIMGIEETLEEAAEYIGRGFRHLKVKTGQRVEEDVERIRRLRARFGQDIALRVDPNQGYGVPDLKRFMEAVSDCGVEFVEQPLASDYDMRLLSPGLRDQLAADESLLSPLDALRLAAPPRACGIFNIKLMKCGGIHAARRIADIADLTDIHLMWGCMDESRISIAAALHAALASPATRYLDLDGHLDLGRDPASGGFTLENGVMRLDTGAGLGVTLSE</sequence>
<dbReference type="InterPro" id="IPR018110">
    <property type="entry name" value="Mandel_Rmase/mucon_lact_enz_CS"/>
</dbReference>
<dbReference type="EC" id="5.1.1.-" evidence="5"/>
<dbReference type="Gene3D" id="3.20.20.120">
    <property type="entry name" value="Enolase-like C-terminal domain"/>
    <property type="match status" value="1"/>
</dbReference>